<sequence length="117" mass="12692">MDTVFLPCHLPCGLNLPDTTFYPGIKARRDESTEESATMVPGLSVQNATATIRYLPSLSEDQTHPQMSHCSNSISRSDKLSLGRGHSSQQVQSALASRAGPFLFSVTHPEPLLSPHC</sequence>
<organism evidence="2 3">
    <name type="scientific">Mus spicilegus</name>
    <name type="common">Mound-building mouse</name>
    <dbReference type="NCBI Taxonomy" id="10103"/>
    <lineage>
        <taxon>Eukaryota</taxon>
        <taxon>Metazoa</taxon>
        <taxon>Chordata</taxon>
        <taxon>Craniata</taxon>
        <taxon>Vertebrata</taxon>
        <taxon>Euteleostomi</taxon>
        <taxon>Mammalia</taxon>
        <taxon>Eutheria</taxon>
        <taxon>Euarchontoglires</taxon>
        <taxon>Glires</taxon>
        <taxon>Rodentia</taxon>
        <taxon>Myomorpha</taxon>
        <taxon>Muroidea</taxon>
        <taxon>Muridae</taxon>
        <taxon>Murinae</taxon>
        <taxon>Mus</taxon>
        <taxon>Mus</taxon>
    </lineage>
</organism>
<keyword evidence="3" id="KW-1185">Reference proteome</keyword>
<dbReference type="GeneTree" id="ENSGT01140000286728"/>
<evidence type="ECO:0000256" key="1">
    <source>
        <dbReference type="SAM" id="MobiDB-lite"/>
    </source>
</evidence>
<name>A0A8C6MTN1_MUSSI</name>
<proteinExistence type="predicted"/>
<feature type="compositionally biased region" description="Polar residues" evidence="1">
    <location>
        <begin position="64"/>
        <end position="75"/>
    </location>
</feature>
<feature type="region of interest" description="Disordered" evidence="1">
    <location>
        <begin position="58"/>
        <end position="94"/>
    </location>
</feature>
<dbReference type="Proteomes" id="UP000694415">
    <property type="component" value="Unplaced"/>
</dbReference>
<dbReference type="Ensembl" id="ENSMSIT00000014341.1">
    <property type="protein sequence ID" value="ENSMSIP00000011298.1"/>
    <property type="gene ID" value="ENSMSIG00000009887.1"/>
</dbReference>
<protein>
    <submittedName>
        <fullName evidence="2">Uncharacterized protein</fullName>
    </submittedName>
</protein>
<accession>A0A8C6MTN1</accession>
<dbReference type="AlphaFoldDB" id="A0A8C6MTN1"/>
<evidence type="ECO:0000313" key="3">
    <source>
        <dbReference type="Proteomes" id="UP000694415"/>
    </source>
</evidence>
<reference evidence="2" key="1">
    <citation type="submission" date="2025-08" db="UniProtKB">
        <authorList>
            <consortium name="Ensembl"/>
        </authorList>
    </citation>
    <scope>IDENTIFICATION</scope>
</reference>
<evidence type="ECO:0000313" key="2">
    <source>
        <dbReference type="Ensembl" id="ENSMSIP00000011298.1"/>
    </source>
</evidence>
<reference evidence="2" key="2">
    <citation type="submission" date="2025-09" db="UniProtKB">
        <authorList>
            <consortium name="Ensembl"/>
        </authorList>
    </citation>
    <scope>IDENTIFICATION</scope>
</reference>